<protein>
    <submittedName>
        <fullName evidence="7">Spermidine/putrescine ABC transporter substrate-binding protein</fullName>
    </submittedName>
</protein>
<dbReference type="Proteomes" id="UP000186143">
    <property type="component" value="Unassembled WGS sequence"/>
</dbReference>
<dbReference type="SUPFAM" id="SSF53850">
    <property type="entry name" value="Periplasmic binding protein-like II"/>
    <property type="match status" value="1"/>
</dbReference>
<dbReference type="InterPro" id="IPR006059">
    <property type="entry name" value="SBP"/>
</dbReference>
<evidence type="ECO:0000256" key="4">
    <source>
        <dbReference type="ARBA" id="ARBA00022729"/>
    </source>
</evidence>
<reference evidence="7 8" key="1">
    <citation type="submission" date="2016-09" db="EMBL/GenBank/DDBJ databases">
        <title>Rhizobium sp. nov., a novel species isolated from the rice rhizosphere.</title>
        <authorList>
            <person name="Zhao J."/>
            <person name="Zhang X."/>
        </authorList>
    </citation>
    <scope>NUCLEOTIDE SEQUENCE [LARGE SCALE GENOMIC DNA]</scope>
    <source>
        <strain evidence="7 8">MH17</strain>
    </source>
</reference>
<organism evidence="7 8">
    <name type="scientific">Xaviernesmea rhizosphaerae</name>
    <dbReference type="NCBI Taxonomy" id="1672749"/>
    <lineage>
        <taxon>Bacteria</taxon>
        <taxon>Pseudomonadati</taxon>
        <taxon>Pseudomonadota</taxon>
        <taxon>Alphaproteobacteria</taxon>
        <taxon>Hyphomicrobiales</taxon>
        <taxon>Rhizobiaceae</taxon>
        <taxon>Rhizobium/Agrobacterium group</taxon>
        <taxon>Xaviernesmea</taxon>
    </lineage>
</organism>
<evidence type="ECO:0000313" key="7">
    <source>
        <dbReference type="EMBL" id="OLP55804.1"/>
    </source>
</evidence>
<dbReference type="Pfam" id="PF13416">
    <property type="entry name" value="SBP_bac_8"/>
    <property type="match status" value="1"/>
</dbReference>
<evidence type="ECO:0000313" key="8">
    <source>
        <dbReference type="Proteomes" id="UP000186143"/>
    </source>
</evidence>
<dbReference type="OrthoDB" id="9815444at2"/>
<comment type="subcellular location">
    <subcellularLocation>
        <location evidence="1">Periplasm</location>
    </subcellularLocation>
</comment>
<dbReference type="PANTHER" id="PTHR30006:SF3">
    <property type="entry name" value="THIAMINE-BINDING PERIPLASMIC PROTEIN"/>
    <property type="match status" value="1"/>
</dbReference>
<evidence type="ECO:0000256" key="3">
    <source>
        <dbReference type="ARBA" id="ARBA00022448"/>
    </source>
</evidence>
<dbReference type="GO" id="GO:0030288">
    <property type="term" value="C:outer membrane-bounded periplasmic space"/>
    <property type="evidence" value="ECO:0007669"/>
    <property type="project" value="TreeGrafter"/>
</dbReference>
<sequence length="357" mass="38985">MSASRFLCATSVAILSACLSSVQAADALTIVSYGGQYTASQQKAQYEPFTRQSGVEIKSVDYNGGLAELVAQVRSGSVSWDVIDVEMQDLERGCADGLFERIDIGELPAGADGTAAREDFLPGSVHPCGVGSVVWSNVIAINDEAFTDSRKPQTVEDFFDLKSFPGKRGLPKRPNALLEWALMADGIEPAAVYQALSTPQGLDRAFRKLDTIKEESVFWETGAQMIQLLVDGEVAMSSAYNGRIQRAISDDGKPLRILWDRQIWNADYYAIVRGTHDKDAANRFVRFATGTEALAAQARLIAYGPVRRSAEALIDPVIAARLPTAKANLRNALAFDAKWWMEHGDAVNERYAAWLAQ</sequence>
<dbReference type="GO" id="GO:0030976">
    <property type="term" value="F:thiamine pyrophosphate binding"/>
    <property type="evidence" value="ECO:0007669"/>
    <property type="project" value="TreeGrafter"/>
</dbReference>
<dbReference type="RefSeq" id="WP_075634538.1">
    <property type="nucleotide sequence ID" value="NZ_MKIO01000026.1"/>
</dbReference>
<evidence type="ECO:0000256" key="1">
    <source>
        <dbReference type="ARBA" id="ARBA00004418"/>
    </source>
</evidence>
<dbReference type="PANTHER" id="PTHR30006">
    <property type="entry name" value="THIAMINE-BINDING PERIPLASMIC PROTEIN-RELATED"/>
    <property type="match status" value="1"/>
</dbReference>
<dbReference type="STRING" id="1672749.BJF92_09235"/>
<keyword evidence="3" id="KW-0813">Transport</keyword>
<evidence type="ECO:0000256" key="2">
    <source>
        <dbReference type="ARBA" id="ARBA00008520"/>
    </source>
</evidence>
<accession>A0A1Q9AKK2</accession>
<dbReference type="Gene3D" id="3.40.190.10">
    <property type="entry name" value="Periplasmic binding protein-like II"/>
    <property type="match status" value="2"/>
</dbReference>
<keyword evidence="5" id="KW-0574">Periplasm</keyword>
<feature type="signal peptide" evidence="6">
    <location>
        <begin position="1"/>
        <end position="24"/>
    </location>
</feature>
<dbReference type="EMBL" id="MKIO01000026">
    <property type="protein sequence ID" value="OLP55804.1"/>
    <property type="molecule type" value="Genomic_DNA"/>
</dbReference>
<dbReference type="AlphaFoldDB" id="A0A1Q9AKK2"/>
<dbReference type="GO" id="GO:0015888">
    <property type="term" value="P:thiamine transport"/>
    <property type="evidence" value="ECO:0007669"/>
    <property type="project" value="TreeGrafter"/>
</dbReference>
<gene>
    <name evidence="7" type="ORF">BJF92_09235</name>
</gene>
<evidence type="ECO:0000256" key="6">
    <source>
        <dbReference type="SAM" id="SignalP"/>
    </source>
</evidence>
<comment type="similarity">
    <text evidence="2">Belongs to the bacterial solute-binding protein 1 family.</text>
</comment>
<evidence type="ECO:0000256" key="5">
    <source>
        <dbReference type="ARBA" id="ARBA00022764"/>
    </source>
</evidence>
<comment type="caution">
    <text evidence="7">The sequence shown here is derived from an EMBL/GenBank/DDBJ whole genome shotgun (WGS) entry which is preliminary data.</text>
</comment>
<dbReference type="CDD" id="cd13589">
    <property type="entry name" value="PBP2_polyamine_RpCGA009"/>
    <property type="match status" value="1"/>
</dbReference>
<dbReference type="GO" id="GO:0030975">
    <property type="term" value="F:thiamine binding"/>
    <property type="evidence" value="ECO:0007669"/>
    <property type="project" value="TreeGrafter"/>
</dbReference>
<proteinExistence type="inferred from homology"/>
<dbReference type="PROSITE" id="PS51257">
    <property type="entry name" value="PROKAR_LIPOPROTEIN"/>
    <property type="match status" value="1"/>
</dbReference>
<name>A0A1Q9AKK2_9HYPH</name>
<keyword evidence="4 6" id="KW-0732">Signal</keyword>
<feature type="chain" id="PRO_5012299697" evidence="6">
    <location>
        <begin position="25"/>
        <end position="357"/>
    </location>
</feature>